<dbReference type="EMBL" id="GBRH01265269">
    <property type="protein sequence ID" value="JAD32626.1"/>
    <property type="molecule type" value="Transcribed_RNA"/>
</dbReference>
<reference evidence="1" key="2">
    <citation type="journal article" date="2015" name="Data Brief">
        <title>Shoot transcriptome of the giant reed, Arundo donax.</title>
        <authorList>
            <person name="Barrero R.A."/>
            <person name="Guerrero F.D."/>
            <person name="Moolhuijzen P."/>
            <person name="Goolsby J.A."/>
            <person name="Tidwell J."/>
            <person name="Bellgard S.E."/>
            <person name="Bellgard M.I."/>
        </authorList>
    </citation>
    <scope>NUCLEOTIDE SEQUENCE</scope>
    <source>
        <tissue evidence="1">Shoot tissue taken approximately 20 cm above the soil surface</tissue>
    </source>
</reference>
<sequence length="128" mass="14022">MLSCSEMAKGIFFIKLYVQHISSNTNKLQNIGVFSPSRYGGRRRCRELLASEGPSLQISIERRCPPSPLLFSWDRTNQTTERLDSPGLSALLVALSCIHRHGAASAEAAHVHPAGWPAAVEAANPIRQ</sequence>
<evidence type="ECO:0000313" key="1">
    <source>
        <dbReference type="EMBL" id="JAD32626.1"/>
    </source>
</evidence>
<name>A0A0A8Z1H1_ARUDO</name>
<organism evidence="1">
    <name type="scientific">Arundo donax</name>
    <name type="common">Giant reed</name>
    <name type="synonym">Donax arundinaceus</name>
    <dbReference type="NCBI Taxonomy" id="35708"/>
    <lineage>
        <taxon>Eukaryota</taxon>
        <taxon>Viridiplantae</taxon>
        <taxon>Streptophyta</taxon>
        <taxon>Embryophyta</taxon>
        <taxon>Tracheophyta</taxon>
        <taxon>Spermatophyta</taxon>
        <taxon>Magnoliopsida</taxon>
        <taxon>Liliopsida</taxon>
        <taxon>Poales</taxon>
        <taxon>Poaceae</taxon>
        <taxon>PACMAD clade</taxon>
        <taxon>Arundinoideae</taxon>
        <taxon>Arundineae</taxon>
        <taxon>Arundo</taxon>
    </lineage>
</organism>
<proteinExistence type="predicted"/>
<protein>
    <submittedName>
        <fullName evidence="1">Uncharacterized protein</fullName>
    </submittedName>
</protein>
<accession>A0A0A8Z1H1</accession>
<reference evidence="1" key="1">
    <citation type="submission" date="2014-09" db="EMBL/GenBank/DDBJ databases">
        <authorList>
            <person name="Magalhaes I.L.F."/>
            <person name="Oliveira U."/>
            <person name="Santos F.R."/>
            <person name="Vidigal T.H.D.A."/>
            <person name="Brescovit A.D."/>
            <person name="Santos A.J."/>
        </authorList>
    </citation>
    <scope>NUCLEOTIDE SEQUENCE</scope>
    <source>
        <tissue evidence="1">Shoot tissue taken approximately 20 cm above the soil surface</tissue>
    </source>
</reference>
<dbReference type="AlphaFoldDB" id="A0A0A8Z1H1"/>